<keyword evidence="4" id="KW-0410">Iron transport</keyword>
<comment type="subcellular location">
    <subcellularLocation>
        <location evidence="1 11">Cell outer membrane</location>
        <topology evidence="1 11">Multi-pass membrane protein</topology>
    </subcellularLocation>
</comment>
<dbReference type="PANTHER" id="PTHR32552">
    <property type="entry name" value="FERRICHROME IRON RECEPTOR-RELATED"/>
    <property type="match status" value="1"/>
</dbReference>
<dbReference type="Gene3D" id="2.40.170.20">
    <property type="entry name" value="TonB-dependent receptor, beta-barrel domain"/>
    <property type="match status" value="1"/>
</dbReference>
<dbReference type="GO" id="GO:0006826">
    <property type="term" value="P:iron ion transport"/>
    <property type="evidence" value="ECO:0007669"/>
    <property type="project" value="UniProtKB-KW"/>
</dbReference>
<dbReference type="PROSITE" id="PS52016">
    <property type="entry name" value="TONB_DEPENDENT_REC_3"/>
    <property type="match status" value="1"/>
</dbReference>
<keyword evidence="7" id="KW-0406">Ion transport</keyword>
<feature type="signal peptide" evidence="13">
    <location>
        <begin position="1"/>
        <end position="32"/>
    </location>
</feature>
<proteinExistence type="inferred from homology"/>
<gene>
    <name evidence="16" type="ORF">BSL82_11095</name>
</gene>
<dbReference type="GO" id="GO:0009279">
    <property type="term" value="C:cell outer membrane"/>
    <property type="evidence" value="ECO:0007669"/>
    <property type="project" value="UniProtKB-SubCell"/>
</dbReference>
<dbReference type="InterPro" id="IPR018247">
    <property type="entry name" value="EF_Hand_1_Ca_BS"/>
</dbReference>
<dbReference type="OrthoDB" id="7618183at2"/>
<keyword evidence="17" id="KW-1185">Reference proteome</keyword>
<evidence type="ECO:0000256" key="13">
    <source>
        <dbReference type="SAM" id="SignalP"/>
    </source>
</evidence>
<keyword evidence="13" id="KW-0732">Signal</keyword>
<dbReference type="SUPFAM" id="SSF56935">
    <property type="entry name" value="Porins"/>
    <property type="match status" value="1"/>
</dbReference>
<dbReference type="STRING" id="1921510.BSL82_11095"/>
<evidence type="ECO:0000256" key="11">
    <source>
        <dbReference type="PROSITE-ProRule" id="PRU01360"/>
    </source>
</evidence>
<evidence type="ECO:0000256" key="10">
    <source>
        <dbReference type="ARBA" id="ARBA00023237"/>
    </source>
</evidence>
<evidence type="ECO:0000256" key="12">
    <source>
        <dbReference type="RuleBase" id="RU003357"/>
    </source>
</evidence>
<keyword evidence="6" id="KW-0408">Iron</keyword>
<dbReference type="AlphaFoldDB" id="A0A1L3ZVY9"/>
<sequence length="754" mass="82126">MAAIGCRRAKLLGSAVSVFGFASLCVPQVAWAQPAETAQGGYVQPDAVEDIIVTAQKKNRAERLQDIPVSVTALGSAQLERTHFQNLTDIAIRAPGVSLGANGGARGYASSNIRGLGTASGNPDSQPAVGVFVDGVYLGVNASTNMDTFDLEGIEILRGPQGTLQGRNVTGGAVLLTTRRPGDEFAVYGQVGIETGPEYNLAGSVEGPIVADKLLAKLSGYYRNDRGWFDNPSLGRKMGREKNWFLRPTVVLKIGDAIKETIIAERGRTRGDGSVFQNMPQGAVTGSLGFENLQGNPGYTRTDYTSVTSETQIDVAFGDGVITNLFNYRHLKNEFQSDYDGTPAYIFDNTDYLNQRQHSNELRYAGRFGKLDITAGLYYFHQKYFYLQDRQILNATINRTYGGDVRQESIGVFAQGEFYASDQLSFTLGGRYTDENKRATIYLQPTNNNSACNFAAKSCDVPGGPPPFVGKHKWPSFTPKFGINYQPEQNVLIFASVSEGVRNGGYNVRTNAAAASAPGVTPVVLANTIPAYDPFFDVETVWSYEIGFKSDLFDRKVRLNGSAYLSDVSDLQRDITVASVTQGTVSVVANATDATILGFEAEMTVIPVRGLELTGNVGYVDIQYKNVQFDLNGDGSIDSIDYGLVPPRTAPWNYNIGAAYTTQLPNDMRVVGSVNYSFRSRGPANDANTRFLTARKDLSANLTLHLPGDHFQFSVYGRNLLNTSNEGFVQDAFNYTLRALLEGRSIGVQAKFRY</sequence>
<evidence type="ECO:0000313" key="16">
    <source>
        <dbReference type="EMBL" id="API59792.1"/>
    </source>
</evidence>
<dbReference type="InterPro" id="IPR000531">
    <property type="entry name" value="Beta-barrel_TonB"/>
</dbReference>
<feature type="domain" description="TonB-dependent receptor-like beta-barrel" evidence="14">
    <location>
        <begin position="283"/>
        <end position="720"/>
    </location>
</feature>
<evidence type="ECO:0000256" key="5">
    <source>
        <dbReference type="ARBA" id="ARBA00022692"/>
    </source>
</evidence>
<keyword evidence="10 11" id="KW-0998">Cell outer membrane</keyword>
<dbReference type="Proteomes" id="UP000182063">
    <property type="component" value="Chromosome"/>
</dbReference>
<keyword evidence="8 12" id="KW-0798">TonB box</keyword>
<dbReference type="Pfam" id="PF00593">
    <property type="entry name" value="TonB_dep_Rec_b-barrel"/>
    <property type="match status" value="1"/>
</dbReference>
<reference evidence="17" key="1">
    <citation type="submission" date="2016-11" db="EMBL/GenBank/DDBJ databases">
        <title>Complete Genome Sequence of alachlor-degrading Sphingomonas sp. strain JJ-A5.</title>
        <authorList>
            <person name="Lee H."/>
            <person name="Ka J.-O."/>
        </authorList>
    </citation>
    <scope>NUCLEOTIDE SEQUENCE [LARGE SCALE GENOMIC DNA]</scope>
    <source>
        <strain evidence="17">JJ-A5</strain>
    </source>
</reference>
<evidence type="ECO:0000256" key="2">
    <source>
        <dbReference type="ARBA" id="ARBA00022448"/>
    </source>
</evidence>
<dbReference type="PANTHER" id="PTHR32552:SF81">
    <property type="entry name" value="TONB-DEPENDENT OUTER MEMBRANE RECEPTOR"/>
    <property type="match status" value="1"/>
</dbReference>
<evidence type="ECO:0000313" key="17">
    <source>
        <dbReference type="Proteomes" id="UP000182063"/>
    </source>
</evidence>
<evidence type="ECO:0000256" key="3">
    <source>
        <dbReference type="ARBA" id="ARBA00022452"/>
    </source>
</evidence>
<accession>A0A1L3ZVY9</accession>
<name>A0A1L3ZVY9_9SPHN</name>
<protein>
    <recommendedName>
        <fullName evidence="18">TonB-dependent receptor</fullName>
    </recommendedName>
</protein>
<keyword evidence="9 11" id="KW-0472">Membrane</keyword>
<dbReference type="InterPro" id="IPR039426">
    <property type="entry name" value="TonB-dep_rcpt-like"/>
</dbReference>
<dbReference type="EMBL" id="CP018221">
    <property type="protein sequence ID" value="API59792.1"/>
    <property type="molecule type" value="Genomic_DNA"/>
</dbReference>
<evidence type="ECO:0000256" key="8">
    <source>
        <dbReference type="ARBA" id="ARBA00023077"/>
    </source>
</evidence>
<feature type="domain" description="TonB-dependent receptor plug" evidence="15">
    <location>
        <begin position="64"/>
        <end position="173"/>
    </location>
</feature>
<dbReference type="InterPro" id="IPR036942">
    <property type="entry name" value="Beta-barrel_TonB_sf"/>
</dbReference>
<dbReference type="PROSITE" id="PS00018">
    <property type="entry name" value="EF_HAND_1"/>
    <property type="match status" value="1"/>
</dbReference>
<dbReference type="Pfam" id="PF07715">
    <property type="entry name" value="Plug"/>
    <property type="match status" value="1"/>
</dbReference>
<evidence type="ECO:0000256" key="9">
    <source>
        <dbReference type="ARBA" id="ARBA00023136"/>
    </source>
</evidence>
<dbReference type="InterPro" id="IPR012910">
    <property type="entry name" value="Plug_dom"/>
</dbReference>
<dbReference type="KEGG" id="sphj:BSL82_11095"/>
<evidence type="ECO:0000256" key="4">
    <source>
        <dbReference type="ARBA" id="ARBA00022496"/>
    </source>
</evidence>
<evidence type="ECO:0000259" key="15">
    <source>
        <dbReference type="Pfam" id="PF07715"/>
    </source>
</evidence>
<evidence type="ECO:0000256" key="7">
    <source>
        <dbReference type="ARBA" id="ARBA00023065"/>
    </source>
</evidence>
<keyword evidence="5 11" id="KW-0812">Transmembrane</keyword>
<evidence type="ECO:0000256" key="6">
    <source>
        <dbReference type="ARBA" id="ARBA00023004"/>
    </source>
</evidence>
<organism evidence="16 17">
    <name type="scientific">Tardibacter chloracetimidivorans</name>
    <dbReference type="NCBI Taxonomy" id="1921510"/>
    <lineage>
        <taxon>Bacteria</taxon>
        <taxon>Pseudomonadati</taxon>
        <taxon>Pseudomonadota</taxon>
        <taxon>Alphaproteobacteria</taxon>
        <taxon>Sphingomonadales</taxon>
        <taxon>Sphingomonadaceae</taxon>
        <taxon>Tardibacter</taxon>
    </lineage>
</organism>
<comment type="similarity">
    <text evidence="11 12">Belongs to the TonB-dependent receptor family.</text>
</comment>
<feature type="chain" id="PRO_5013176767" description="TonB-dependent receptor" evidence="13">
    <location>
        <begin position="33"/>
        <end position="754"/>
    </location>
</feature>
<evidence type="ECO:0008006" key="18">
    <source>
        <dbReference type="Google" id="ProtNLM"/>
    </source>
</evidence>
<keyword evidence="2 11" id="KW-0813">Transport</keyword>
<dbReference type="RefSeq" id="WP_072597582.1">
    <property type="nucleotide sequence ID" value="NZ_CP018221.1"/>
</dbReference>
<evidence type="ECO:0000256" key="1">
    <source>
        <dbReference type="ARBA" id="ARBA00004571"/>
    </source>
</evidence>
<keyword evidence="3 11" id="KW-1134">Transmembrane beta strand</keyword>
<evidence type="ECO:0000259" key="14">
    <source>
        <dbReference type="Pfam" id="PF00593"/>
    </source>
</evidence>